<feature type="transmembrane region" description="Helical" evidence="2">
    <location>
        <begin position="64"/>
        <end position="85"/>
    </location>
</feature>
<proteinExistence type="predicted"/>
<evidence type="ECO:0000313" key="3">
    <source>
        <dbReference type="EMBL" id="GAA4669843.1"/>
    </source>
</evidence>
<sequence>MTESGPHDAPAAEGTSAAPPRARRPRRERGLTESLLSIMLVLEICVLFFVILNAAGAHAVSVPVAWFGGLAFIVVMGLTSGVLRYRWGVIVGCALQVLLLLTGLLVVLMWVVGAIFVGLWIFCLVKGIQIDRRNDAYRAWLAANPDAQV</sequence>
<dbReference type="InterPro" id="IPR025327">
    <property type="entry name" value="DUF4233"/>
</dbReference>
<feature type="transmembrane region" description="Helical" evidence="2">
    <location>
        <begin position="97"/>
        <end position="122"/>
    </location>
</feature>
<comment type="caution">
    <text evidence="3">The sequence shown here is derived from an EMBL/GenBank/DDBJ whole genome shotgun (WGS) entry which is preliminary data.</text>
</comment>
<dbReference type="Pfam" id="PF14017">
    <property type="entry name" value="DUF4233"/>
    <property type="match status" value="1"/>
</dbReference>
<keyword evidence="2" id="KW-0812">Transmembrane</keyword>
<name>A0ABP8VQR8_9MICO</name>
<dbReference type="RefSeq" id="WP_345374243.1">
    <property type="nucleotide sequence ID" value="NZ_BAABLM010000002.1"/>
</dbReference>
<accession>A0ABP8VQR8</accession>
<keyword evidence="2" id="KW-1133">Transmembrane helix</keyword>
<dbReference type="Proteomes" id="UP001501295">
    <property type="component" value="Unassembled WGS sequence"/>
</dbReference>
<feature type="transmembrane region" description="Helical" evidence="2">
    <location>
        <begin position="31"/>
        <end position="52"/>
    </location>
</feature>
<dbReference type="EMBL" id="BAABLM010000002">
    <property type="protein sequence ID" value="GAA4669843.1"/>
    <property type="molecule type" value="Genomic_DNA"/>
</dbReference>
<keyword evidence="4" id="KW-1185">Reference proteome</keyword>
<keyword evidence="2" id="KW-0472">Membrane</keyword>
<evidence type="ECO:0000256" key="2">
    <source>
        <dbReference type="SAM" id="Phobius"/>
    </source>
</evidence>
<protein>
    <recommendedName>
        <fullName evidence="5">DUF4233 domain-containing protein</fullName>
    </recommendedName>
</protein>
<gene>
    <name evidence="3" type="ORF">GCM10025780_11440</name>
</gene>
<evidence type="ECO:0008006" key="5">
    <source>
        <dbReference type="Google" id="ProtNLM"/>
    </source>
</evidence>
<evidence type="ECO:0000256" key="1">
    <source>
        <dbReference type="SAM" id="MobiDB-lite"/>
    </source>
</evidence>
<reference evidence="4" key="1">
    <citation type="journal article" date="2019" name="Int. J. Syst. Evol. Microbiol.">
        <title>The Global Catalogue of Microorganisms (GCM) 10K type strain sequencing project: providing services to taxonomists for standard genome sequencing and annotation.</title>
        <authorList>
            <consortium name="The Broad Institute Genomics Platform"/>
            <consortium name="The Broad Institute Genome Sequencing Center for Infectious Disease"/>
            <person name="Wu L."/>
            <person name="Ma J."/>
        </authorList>
    </citation>
    <scope>NUCLEOTIDE SEQUENCE [LARGE SCALE GENOMIC DNA]</scope>
    <source>
        <strain evidence="4">JCM 18956</strain>
    </source>
</reference>
<evidence type="ECO:0000313" key="4">
    <source>
        <dbReference type="Proteomes" id="UP001501295"/>
    </source>
</evidence>
<organism evidence="3 4">
    <name type="scientific">Frondihabitans cladoniiphilus</name>
    <dbReference type="NCBI Taxonomy" id="715785"/>
    <lineage>
        <taxon>Bacteria</taxon>
        <taxon>Bacillati</taxon>
        <taxon>Actinomycetota</taxon>
        <taxon>Actinomycetes</taxon>
        <taxon>Micrococcales</taxon>
        <taxon>Microbacteriaceae</taxon>
        <taxon>Frondihabitans</taxon>
    </lineage>
</organism>
<feature type="region of interest" description="Disordered" evidence="1">
    <location>
        <begin position="1"/>
        <end position="26"/>
    </location>
</feature>